<sequence>MQQPSPRDSSNLSGSVFLISGDGRILHLPMPSNSPRDPLGWTTAKRYTALGVLVFYSIVVMSDVQAASLMYKQLSAEFIKPGQDVHLNLLVSAPSTLFLGLGVFLWVPLSLAFGRRPVFLLACVTLMFGSLLAAVSGTFKVLLAATCTQGFAAGFALSTGLLMTIDLTFIHERPMAIANFWGVGAAGGLLVLRLVPVMGATRWRNYYWFAVTLSLTCTLLAFFFVPETYFVRPAVAFDGRVLVQDGSEKIRIYDDWEDVPGGKPLPHVPDHDLSVWQRIAQRFTIQTVGGGWRQMGSSYMQVLLWICNPLAFWVAVLSALNFGGMLSIGMTYPIVMAAPPYNLPGSIIHLVNPISAIGAVLTLPVTYLSVVRVATRLTRKNGGVRDAEHYLVAFMLPTIAGSASVIVYGLTVHFGWDYHWIFVSYVLNGFAAAGLGAAATLWVTEAFPRGTASALMVVGGFGYILSFGLSHAIRPWVEAQGYLIANAQIGGLIAIVGGIAVPLAFWGKTLRQYIHSKWAHYDGDMLRPQG</sequence>
<evidence type="ECO:0000256" key="4">
    <source>
        <dbReference type="ARBA" id="ARBA00023136"/>
    </source>
</evidence>
<feature type="transmembrane region" description="Helical" evidence="6">
    <location>
        <begin position="455"/>
        <end position="473"/>
    </location>
</feature>
<gene>
    <name evidence="7" type="ORF">QQZ08_004356</name>
</gene>
<proteinExistence type="predicted"/>
<feature type="transmembrane region" description="Helical" evidence="6">
    <location>
        <begin position="302"/>
        <end position="335"/>
    </location>
</feature>
<evidence type="ECO:0000256" key="1">
    <source>
        <dbReference type="ARBA" id="ARBA00004141"/>
    </source>
</evidence>
<keyword evidence="4 6" id="KW-0472">Membrane</keyword>
<dbReference type="SUPFAM" id="SSF103473">
    <property type="entry name" value="MFS general substrate transporter"/>
    <property type="match status" value="1"/>
</dbReference>
<dbReference type="Gene3D" id="1.20.1250.20">
    <property type="entry name" value="MFS general substrate transporter like domains"/>
    <property type="match status" value="1"/>
</dbReference>
<evidence type="ECO:0000313" key="8">
    <source>
        <dbReference type="Proteomes" id="UP001498421"/>
    </source>
</evidence>
<name>A0ABR1I737_9HYPO</name>
<evidence type="ECO:0000256" key="2">
    <source>
        <dbReference type="ARBA" id="ARBA00022692"/>
    </source>
</evidence>
<keyword evidence="8" id="KW-1185">Reference proteome</keyword>
<feature type="transmembrane region" description="Helical" evidence="6">
    <location>
        <begin position="206"/>
        <end position="225"/>
    </location>
</feature>
<feature type="transmembrane region" description="Helical" evidence="6">
    <location>
        <begin position="422"/>
        <end position="443"/>
    </location>
</feature>
<dbReference type="Proteomes" id="UP001498421">
    <property type="component" value="Unassembled WGS sequence"/>
</dbReference>
<accession>A0ABR1I737</accession>
<dbReference type="InterPro" id="IPR036259">
    <property type="entry name" value="MFS_trans_sf"/>
</dbReference>
<comment type="subcellular location">
    <subcellularLocation>
        <location evidence="1">Membrane</location>
        <topology evidence="1">Multi-pass membrane protein</topology>
    </subcellularLocation>
</comment>
<evidence type="ECO:0008006" key="9">
    <source>
        <dbReference type="Google" id="ProtNLM"/>
    </source>
</evidence>
<dbReference type="PANTHER" id="PTHR23502">
    <property type="entry name" value="MAJOR FACILITATOR SUPERFAMILY"/>
    <property type="match status" value="1"/>
</dbReference>
<comment type="caution">
    <text evidence="7">The sequence shown here is derived from an EMBL/GenBank/DDBJ whole genome shotgun (WGS) entry which is preliminary data.</text>
</comment>
<feature type="transmembrane region" description="Helical" evidence="6">
    <location>
        <begin position="347"/>
        <end position="370"/>
    </location>
</feature>
<feature type="transmembrane region" description="Helical" evidence="6">
    <location>
        <begin position="87"/>
        <end position="106"/>
    </location>
</feature>
<feature type="transmembrane region" description="Helical" evidence="6">
    <location>
        <begin position="118"/>
        <end position="135"/>
    </location>
</feature>
<feature type="transmembrane region" description="Helical" evidence="6">
    <location>
        <begin position="175"/>
        <end position="194"/>
    </location>
</feature>
<feature type="transmembrane region" description="Helical" evidence="6">
    <location>
        <begin position="141"/>
        <end position="163"/>
    </location>
</feature>
<keyword evidence="2 6" id="KW-0812">Transmembrane</keyword>
<feature type="transmembrane region" description="Helical" evidence="6">
    <location>
        <begin position="390"/>
        <end position="410"/>
    </location>
</feature>
<protein>
    <recommendedName>
        <fullName evidence="9">Major facilitator superfamily (MFS) profile domain-containing protein</fullName>
    </recommendedName>
</protein>
<evidence type="ECO:0000256" key="5">
    <source>
        <dbReference type="ARBA" id="ARBA00023180"/>
    </source>
</evidence>
<keyword evidence="3 6" id="KW-1133">Transmembrane helix</keyword>
<organism evidence="7 8">
    <name type="scientific">Neonectria magnoliae</name>
    <dbReference type="NCBI Taxonomy" id="2732573"/>
    <lineage>
        <taxon>Eukaryota</taxon>
        <taxon>Fungi</taxon>
        <taxon>Dikarya</taxon>
        <taxon>Ascomycota</taxon>
        <taxon>Pezizomycotina</taxon>
        <taxon>Sordariomycetes</taxon>
        <taxon>Hypocreomycetidae</taxon>
        <taxon>Hypocreales</taxon>
        <taxon>Nectriaceae</taxon>
        <taxon>Neonectria</taxon>
    </lineage>
</organism>
<dbReference type="Pfam" id="PF07690">
    <property type="entry name" value="MFS_1"/>
    <property type="match status" value="1"/>
</dbReference>
<dbReference type="PANTHER" id="PTHR23502:SF160">
    <property type="entry name" value="MAJOR FACILITATOR SUPERFAMILY (MFS) PROFILE DOMAIN-CONTAINING PROTEIN-RELATED"/>
    <property type="match status" value="1"/>
</dbReference>
<evidence type="ECO:0000256" key="3">
    <source>
        <dbReference type="ARBA" id="ARBA00022989"/>
    </source>
</evidence>
<reference evidence="7 8" key="1">
    <citation type="journal article" date="2025" name="Microbiol. Resour. Announc.">
        <title>Draft genome sequences for Neonectria magnoliae and Neonectria punicea, canker pathogens of Liriodendron tulipifera and Acer saccharum in West Virginia.</title>
        <authorList>
            <person name="Petronek H.M."/>
            <person name="Kasson M.T."/>
            <person name="Metheny A.M."/>
            <person name="Stauder C.M."/>
            <person name="Lovett B."/>
            <person name="Lynch S.C."/>
            <person name="Garnas J.R."/>
            <person name="Kasson L.R."/>
            <person name="Stajich J.E."/>
        </authorList>
    </citation>
    <scope>NUCLEOTIDE SEQUENCE [LARGE SCALE GENOMIC DNA]</scope>
    <source>
        <strain evidence="7 8">NRRL 64651</strain>
    </source>
</reference>
<dbReference type="InterPro" id="IPR011701">
    <property type="entry name" value="MFS"/>
</dbReference>
<dbReference type="EMBL" id="JAZAVK010000032">
    <property type="protein sequence ID" value="KAK7429141.1"/>
    <property type="molecule type" value="Genomic_DNA"/>
</dbReference>
<keyword evidence="5" id="KW-0325">Glycoprotein</keyword>
<evidence type="ECO:0000256" key="6">
    <source>
        <dbReference type="SAM" id="Phobius"/>
    </source>
</evidence>
<feature type="transmembrane region" description="Helical" evidence="6">
    <location>
        <begin position="485"/>
        <end position="507"/>
    </location>
</feature>
<feature type="transmembrane region" description="Helical" evidence="6">
    <location>
        <begin position="47"/>
        <end position="67"/>
    </location>
</feature>
<evidence type="ECO:0000313" key="7">
    <source>
        <dbReference type="EMBL" id="KAK7429141.1"/>
    </source>
</evidence>